<sequence>MNQTTKQYIDTLFAQINIVVPSRRKQFFEEFVQNESNIKAVKTIQENQEMMIEQWRIKNIIQDIIETHLVIPNATVGKPYKAILDLGKLGGMEEDNIVFTEFENLEHLGLAYDNESESINGTPTQSGDFKISMKFRVRGEADDSVLNEKRIPLIINADPKSLWKDIPSTQQEDNYWKQDKADAFDKLGDRHIVVASKRGRSHANVGSFRDDDFAFKHFPDTGWNLVCVADGAGSAKFSRKGSKLACDGIIDYFSENLTATSFAEFDNLLLEHNAGIGEDTQKKLNLFVYNKLGTAAFTVHKQLEAFATDTQANLKDFHTTLIFVLFKKYDFGYAILSFGVGDCPIGLLNKDLTEIKLMNWLDVGEYGGGTRFITMSEIFSSNKFSTRFGFKLVDDFSYLMLMTDGIYDPKFVVEANLEKIENWQAFLDDLGGNNEEKITVAFNPENIEIANQLSAWMDFWSSGNHDDRTLAVIF</sequence>
<dbReference type="Pfam" id="PF13672">
    <property type="entry name" value="PP2C_2"/>
    <property type="match status" value="1"/>
</dbReference>
<dbReference type="SMART" id="SM00332">
    <property type="entry name" value="PP2Cc"/>
    <property type="match status" value="1"/>
</dbReference>
<evidence type="ECO:0000313" key="2">
    <source>
        <dbReference type="EMBL" id="MEA5259604.1"/>
    </source>
</evidence>
<name>A0ABU5QRZ9_9BACT</name>
<dbReference type="Proteomes" id="UP001304671">
    <property type="component" value="Unassembled WGS sequence"/>
</dbReference>
<dbReference type="SUPFAM" id="SSF81606">
    <property type="entry name" value="PP2C-like"/>
    <property type="match status" value="1"/>
</dbReference>
<organism evidence="2 3">
    <name type="scientific">Arcicella aquatica</name>
    <dbReference type="NCBI Taxonomy" id="217141"/>
    <lineage>
        <taxon>Bacteria</taxon>
        <taxon>Pseudomonadati</taxon>
        <taxon>Bacteroidota</taxon>
        <taxon>Cytophagia</taxon>
        <taxon>Cytophagales</taxon>
        <taxon>Flectobacillaceae</taxon>
        <taxon>Arcicella</taxon>
    </lineage>
</organism>
<keyword evidence="2" id="KW-0378">Hydrolase</keyword>
<accession>A0ABU5QRZ9</accession>
<dbReference type="EC" id="3.1.3.16" evidence="2"/>
<dbReference type="GO" id="GO:0004722">
    <property type="term" value="F:protein serine/threonine phosphatase activity"/>
    <property type="evidence" value="ECO:0007669"/>
    <property type="project" value="UniProtKB-EC"/>
</dbReference>
<gene>
    <name evidence="2" type="ORF">VB264_17530</name>
</gene>
<feature type="domain" description="PPM-type phosphatase" evidence="1">
    <location>
        <begin position="173"/>
        <end position="473"/>
    </location>
</feature>
<dbReference type="InterPro" id="IPR036457">
    <property type="entry name" value="PPM-type-like_dom_sf"/>
</dbReference>
<dbReference type="Gene3D" id="3.60.40.10">
    <property type="entry name" value="PPM-type phosphatase domain"/>
    <property type="match status" value="1"/>
</dbReference>
<evidence type="ECO:0000259" key="1">
    <source>
        <dbReference type="SMART" id="SM00332"/>
    </source>
</evidence>
<comment type="caution">
    <text evidence="2">The sequence shown here is derived from an EMBL/GenBank/DDBJ whole genome shotgun (WGS) entry which is preliminary data.</text>
</comment>
<protein>
    <submittedName>
        <fullName evidence="2">PP2C family serine/threonine-protein phosphatase</fullName>
        <ecNumber evidence="2">3.1.3.16</ecNumber>
    </submittedName>
</protein>
<evidence type="ECO:0000313" key="3">
    <source>
        <dbReference type="Proteomes" id="UP001304671"/>
    </source>
</evidence>
<keyword evidence="3" id="KW-1185">Reference proteome</keyword>
<dbReference type="RefSeq" id="WP_323251372.1">
    <property type="nucleotide sequence ID" value="NZ_JAYFUL010000033.1"/>
</dbReference>
<proteinExistence type="predicted"/>
<dbReference type="EMBL" id="JAYFUL010000033">
    <property type="protein sequence ID" value="MEA5259604.1"/>
    <property type="molecule type" value="Genomic_DNA"/>
</dbReference>
<dbReference type="InterPro" id="IPR001932">
    <property type="entry name" value="PPM-type_phosphatase-like_dom"/>
</dbReference>
<reference evidence="2 3" key="1">
    <citation type="submission" date="2023-12" db="EMBL/GenBank/DDBJ databases">
        <title>Novel species of the genus Arcicella isolated from rivers.</title>
        <authorList>
            <person name="Lu H."/>
        </authorList>
    </citation>
    <scope>NUCLEOTIDE SEQUENCE [LARGE SCALE GENOMIC DNA]</scope>
    <source>
        <strain evidence="2 3">LMG 21963</strain>
    </source>
</reference>